<organism evidence="1 2">
    <name type="scientific">Mycena chlorophos</name>
    <name type="common">Agaric fungus</name>
    <name type="synonym">Agaricus chlorophos</name>
    <dbReference type="NCBI Taxonomy" id="658473"/>
    <lineage>
        <taxon>Eukaryota</taxon>
        <taxon>Fungi</taxon>
        <taxon>Dikarya</taxon>
        <taxon>Basidiomycota</taxon>
        <taxon>Agaricomycotina</taxon>
        <taxon>Agaricomycetes</taxon>
        <taxon>Agaricomycetidae</taxon>
        <taxon>Agaricales</taxon>
        <taxon>Marasmiineae</taxon>
        <taxon>Mycenaceae</taxon>
        <taxon>Mycena</taxon>
    </lineage>
</organism>
<keyword evidence="2" id="KW-1185">Reference proteome</keyword>
<dbReference type="InterPro" id="IPR009097">
    <property type="entry name" value="Cyclic_Pdiesterase"/>
</dbReference>
<dbReference type="OrthoDB" id="2992622at2759"/>
<dbReference type="EMBL" id="JACAZE010000025">
    <property type="protein sequence ID" value="KAF7290892.1"/>
    <property type="molecule type" value="Genomic_DNA"/>
</dbReference>
<dbReference type="InterPro" id="IPR038213">
    <property type="entry name" value="IFI6/IFI27-like_sf"/>
</dbReference>
<dbReference type="SUPFAM" id="SSF55144">
    <property type="entry name" value="LigT-like"/>
    <property type="match status" value="1"/>
</dbReference>
<protein>
    <submittedName>
        <fullName evidence="1">Uncharacterized protein</fullName>
    </submittedName>
</protein>
<evidence type="ECO:0000313" key="2">
    <source>
        <dbReference type="Proteomes" id="UP000613580"/>
    </source>
</evidence>
<proteinExistence type="predicted"/>
<gene>
    <name evidence="1" type="ORF">HMN09_01267600</name>
</gene>
<dbReference type="Proteomes" id="UP000613580">
    <property type="component" value="Unassembled WGS sequence"/>
</dbReference>
<name>A0A8H6S2Z0_MYCCL</name>
<dbReference type="AlphaFoldDB" id="A0A8H6S2Z0"/>
<evidence type="ECO:0000313" key="1">
    <source>
        <dbReference type="EMBL" id="KAF7290892.1"/>
    </source>
</evidence>
<sequence length="405" mass="44404">MPAKLKNKLSYSVTLDWEEESLYTFLSGLRDGLGCFRTPVHISMAAFLRLADDGLDQLQAFLAEVCRTHSAHNVVFGKMREQQLFGEKIVAVPLALAGEFGRVWNAFQKIGMGTKFAPHVTIATGVSSDADIHEYVRASLASWGAQHGVLNARAVGFKLWEHTAGNKNAKRRLTNAKEVAAEMGTQVSAFKKNADEVVNSVAGLRDLIGAENQEHAAGAKFKRATIDLDAVAADLEVAFGAVINELQEMFPEPKDAAGHENRSKAVEVALEKAGVVLIKVCGDHGLDEERVAAHWEPIRAYLLTAIVFLGDIVEQHPVLFESLFFVLVIAILPEVWLSRPLFRIFGFGPQGPIKGSAAAWAQRVFFGARVQENSWFAILQRAGMVGGSWFGSAWRWVLCTVFKVC</sequence>
<comment type="caution">
    <text evidence="1">The sequence shown here is derived from an EMBL/GenBank/DDBJ whole genome shotgun (WGS) entry which is preliminary data.</text>
</comment>
<reference evidence="1" key="1">
    <citation type="submission" date="2020-05" db="EMBL/GenBank/DDBJ databases">
        <title>Mycena genomes resolve the evolution of fungal bioluminescence.</title>
        <authorList>
            <person name="Tsai I.J."/>
        </authorList>
    </citation>
    <scope>NUCLEOTIDE SEQUENCE</scope>
    <source>
        <strain evidence="1">110903Hualien_Pintung</strain>
    </source>
</reference>
<accession>A0A8H6S2Z0</accession>
<dbReference type="Gene3D" id="6.10.110.10">
    <property type="match status" value="1"/>
</dbReference>